<keyword evidence="1" id="KW-0812">Transmembrane</keyword>
<feature type="transmembrane region" description="Helical" evidence="1">
    <location>
        <begin position="229"/>
        <end position="249"/>
    </location>
</feature>
<feature type="transmembrane region" description="Helical" evidence="1">
    <location>
        <begin position="148"/>
        <end position="173"/>
    </location>
</feature>
<protein>
    <submittedName>
        <fullName evidence="2">ABC transporter permease subunit</fullName>
    </submittedName>
</protein>
<dbReference type="EMBL" id="JBHSJB010000004">
    <property type="protein sequence ID" value="MFC5053029.1"/>
    <property type="molecule type" value="Genomic_DNA"/>
</dbReference>
<dbReference type="PANTHER" id="PTHR37305:SF1">
    <property type="entry name" value="MEMBRANE PROTEIN"/>
    <property type="match status" value="1"/>
</dbReference>
<dbReference type="RefSeq" id="WP_344038063.1">
    <property type="nucleotide sequence ID" value="NZ_BAAAKE010000009.1"/>
</dbReference>
<keyword evidence="1" id="KW-0472">Membrane</keyword>
<organism evidence="2 3">
    <name type="scientific">Saccharothrix xinjiangensis</name>
    <dbReference type="NCBI Taxonomy" id="204798"/>
    <lineage>
        <taxon>Bacteria</taxon>
        <taxon>Bacillati</taxon>
        <taxon>Actinomycetota</taxon>
        <taxon>Actinomycetes</taxon>
        <taxon>Pseudonocardiales</taxon>
        <taxon>Pseudonocardiaceae</taxon>
        <taxon>Saccharothrix</taxon>
    </lineage>
</organism>
<evidence type="ECO:0000313" key="2">
    <source>
        <dbReference type="EMBL" id="MFC5053029.1"/>
    </source>
</evidence>
<feature type="transmembrane region" description="Helical" evidence="1">
    <location>
        <begin position="20"/>
        <end position="40"/>
    </location>
</feature>
<evidence type="ECO:0000313" key="3">
    <source>
        <dbReference type="Proteomes" id="UP001595833"/>
    </source>
</evidence>
<dbReference type="PANTHER" id="PTHR37305">
    <property type="entry name" value="INTEGRAL MEMBRANE PROTEIN-RELATED"/>
    <property type="match status" value="1"/>
</dbReference>
<proteinExistence type="predicted"/>
<dbReference type="Pfam" id="PF12730">
    <property type="entry name" value="ABC2_membrane_4"/>
    <property type="match status" value="1"/>
</dbReference>
<gene>
    <name evidence="2" type="ORF">ACFPFM_04570</name>
</gene>
<feature type="transmembrane region" description="Helical" evidence="1">
    <location>
        <begin position="102"/>
        <end position="128"/>
    </location>
</feature>
<sequence>MTDVLNSELLKLRSVRSTAYLLLAIAVMLAVGVLVSYLMTADWDVAPPERQRQFDSADPTVPLLPFAQFCLGVLGALAITGEHGSGMIRPVLVGVPRRGKLLAAKAVVVAAASLLVGAATNLLAYAAGELITGDRPKPISAYDSFGEAVPTLLANTASLVLVALVGLGLGFVIRSTAGTLVTLCGLLFVLPVVSMMLPRTWGEPLYSVMLPVLPGELVGDGGLPLSPTGAGLVMVAYAVVALGAGAVAFTRRDA</sequence>
<feature type="transmembrane region" description="Helical" evidence="1">
    <location>
        <begin position="180"/>
        <end position="201"/>
    </location>
</feature>
<feature type="transmembrane region" description="Helical" evidence="1">
    <location>
        <begin position="60"/>
        <end position="81"/>
    </location>
</feature>
<dbReference type="Proteomes" id="UP001595833">
    <property type="component" value="Unassembled WGS sequence"/>
</dbReference>
<accession>A0ABV9XRL7</accession>
<evidence type="ECO:0000256" key="1">
    <source>
        <dbReference type="SAM" id="Phobius"/>
    </source>
</evidence>
<comment type="caution">
    <text evidence="2">The sequence shown here is derived from an EMBL/GenBank/DDBJ whole genome shotgun (WGS) entry which is preliminary data.</text>
</comment>
<keyword evidence="3" id="KW-1185">Reference proteome</keyword>
<name>A0ABV9XRL7_9PSEU</name>
<reference evidence="3" key="1">
    <citation type="journal article" date="2019" name="Int. J. Syst. Evol. Microbiol.">
        <title>The Global Catalogue of Microorganisms (GCM) 10K type strain sequencing project: providing services to taxonomists for standard genome sequencing and annotation.</title>
        <authorList>
            <consortium name="The Broad Institute Genomics Platform"/>
            <consortium name="The Broad Institute Genome Sequencing Center for Infectious Disease"/>
            <person name="Wu L."/>
            <person name="Ma J."/>
        </authorList>
    </citation>
    <scope>NUCLEOTIDE SEQUENCE [LARGE SCALE GENOMIC DNA]</scope>
    <source>
        <strain evidence="3">KCTC 12848</strain>
    </source>
</reference>
<keyword evidence="1" id="KW-1133">Transmembrane helix</keyword>